<comment type="caution">
    <text evidence="8">The sequence shown here is derived from an EMBL/GenBank/DDBJ whole genome shotgun (WGS) entry which is preliminary data.</text>
</comment>
<feature type="chain" id="PRO_5029644280" description="Strictosidine synthase conserved region domain-containing protein" evidence="6">
    <location>
        <begin position="29"/>
        <end position="356"/>
    </location>
</feature>
<keyword evidence="3" id="KW-0926">Vacuole</keyword>
<keyword evidence="9" id="KW-1185">Reference proteome</keyword>
<organism evidence="8 9">
    <name type="scientific">Tripterygium wilfordii</name>
    <name type="common">Thunder God vine</name>
    <dbReference type="NCBI Taxonomy" id="458696"/>
    <lineage>
        <taxon>Eukaryota</taxon>
        <taxon>Viridiplantae</taxon>
        <taxon>Streptophyta</taxon>
        <taxon>Embryophyta</taxon>
        <taxon>Tracheophyta</taxon>
        <taxon>Spermatophyta</taxon>
        <taxon>Magnoliopsida</taxon>
        <taxon>eudicotyledons</taxon>
        <taxon>Gunneridae</taxon>
        <taxon>Pentapetalae</taxon>
        <taxon>rosids</taxon>
        <taxon>fabids</taxon>
        <taxon>Celastrales</taxon>
        <taxon>Celastraceae</taxon>
        <taxon>Tripterygium</taxon>
    </lineage>
</organism>
<accession>A0A7J7C0Z9</accession>
<comment type="similarity">
    <text evidence="2">Belongs to the strictosidine synthase family.</text>
</comment>
<dbReference type="GO" id="GO:0016787">
    <property type="term" value="F:hydrolase activity"/>
    <property type="evidence" value="ECO:0007669"/>
    <property type="project" value="TreeGrafter"/>
</dbReference>
<dbReference type="AlphaFoldDB" id="A0A7J7C0Z9"/>
<dbReference type="InterPro" id="IPR018119">
    <property type="entry name" value="Strictosidine_synth_cons-reg"/>
</dbReference>
<dbReference type="PANTHER" id="PTHR10426:SF86">
    <property type="entry name" value="PROTEIN STRICTOSIDINE SYNTHASE-LIKE 10-LIKE"/>
    <property type="match status" value="1"/>
</dbReference>
<evidence type="ECO:0000256" key="5">
    <source>
        <dbReference type="ARBA" id="ARBA00023180"/>
    </source>
</evidence>
<feature type="domain" description="Strictosidine synthase conserved region" evidence="7">
    <location>
        <begin position="154"/>
        <end position="238"/>
    </location>
</feature>
<evidence type="ECO:0000313" key="8">
    <source>
        <dbReference type="EMBL" id="KAF5727781.1"/>
    </source>
</evidence>
<comment type="subcellular location">
    <subcellularLocation>
        <location evidence="1">Vacuole</location>
    </subcellularLocation>
</comment>
<feature type="signal peptide" evidence="6">
    <location>
        <begin position="1"/>
        <end position="28"/>
    </location>
</feature>
<keyword evidence="5" id="KW-0325">Glycoprotein</keyword>
<dbReference type="FunFam" id="2.120.10.30:FF:000032">
    <property type="entry name" value="Protein STRICTOSIDINE SYNTHASE-LIKE 13"/>
    <property type="match status" value="1"/>
</dbReference>
<dbReference type="GO" id="GO:0005773">
    <property type="term" value="C:vacuole"/>
    <property type="evidence" value="ECO:0007669"/>
    <property type="project" value="UniProtKB-SubCell"/>
</dbReference>
<dbReference type="OrthoDB" id="5307922at2759"/>
<evidence type="ECO:0000256" key="6">
    <source>
        <dbReference type="SAM" id="SignalP"/>
    </source>
</evidence>
<evidence type="ECO:0000256" key="3">
    <source>
        <dbReference type="ARBA" id="ARBA00022554"/>
    </source>
</evidence>
<dbReference type="GO" id="GO:0012505">
    <property type="term" value="C:endomembrane system"/>
    <property type="evidence" value="ECO:0007669"/>
    <property type="project" value="TreeGrafter"/>
</dbReference>
<dbReference type="Pfam" id="PF20067">
    <property type="entry name" value="SSL_N"/>
    <property type="match status" value="1"/>
</dbReference>
<dbReference type="SUPFAM" id="SSF63829">
    <property type="entry name" value="Calcium-dependent phosphotriesterase"/>
    <property type="match status" value="1"/>
</dbReference>
<evidence type="ECO:0000256" key="4">
    <source>
        <dbReference type="ARBA" id="ARBA00022729"/>
    </source>
</evidence>
<dbReference type="Proteomes" id="UP000593562">
    <property type="component" value="Unassembled WGS sequence"/>
</dbReference>
<proteinExistence type="inferred from homology"/>
<dbReference type="InterPro" id="IPR011042">
    <property type="entry name" value="6-blade_b-propeller_TolB-like"/>
</dbReference>
<dbReference type="EMBL" id="JAAARO010000022">
    <property type="protein sequence ID" value="KAF5727781.1"/>
    <property type="molecule type" value="Genomic_DNA"/>
</dbReference>
<evidence type="ECO:0000259" key="7">
    <source>
        <dbReference type="Pfam" id="PF03088"/>
    </source>
</evidence>
<evidence type="ECO:0000256" key="1">
    <source>
        <dbReference type="ARBA" id="ARBA00004116"/>
    </source>
</evidence>
<name>A0A7J7C0Z9_TRIWF</name>
<reference evidence="8 9" key="1">
    <citation type="journal article" date="2020" name="Nat. Commun.">
        <title>Genome of Tripterygium wilfordii and identification of cytochrome P450 involved in triptolide biosynthesis.</title>
        <authorList>
            <person name="Tu L."/>
            <person name="Su P."/>
            <person name="Zhang Z."/>
            <person name="Gao L."/>
            <person name="Wang J."/>
            <person name="Hu T."/>
            <person name="Zhou J."/>
            <person name="Zhang Y."/>
            <person name="Zhao Y."/>
            <person name="Liu Y."/>
            <person name="Song Y."/>
            <person name="Tong Y."/>
            <person name="Lu Y."/>
            <person name="Yang J."/>
            <person name="Xu C."/>
            <person name="Jia M."/>
            <person name="Peters R.J."/>
            <person name="Huang L."/>
            <person name="Gao W."/>
        </authorList>
    </citation>
    <scope>NUCLEOTIDE SEQUENCE [LARGE SCALE GENOMIC DNA]</scope>
    <source>
        <strain evidence="9">cv. XIE 37</strain>
        <tissue evidence="8">Leaf</tissue>
    </source>
</reference>
<gene>
    <name evidence="8" type="ORF">HS088_TW22G01478</name>
</gene>
<sequence>MNVDAGVLFSSISLLFFFLCFSHSHCEAQHVLKNYNEIELPGVVGPESIAFDCKGKGPYVGVSDGRILKWQGPQLGWTEFSIPSADRGRELCDGATDPKLEQTCGRPLGLKFNTATCDLFIADATFGLLKVGPEGGVATQLANSAEGVPFQFTNGLDINSNTGEVFFTVSSMIFQRRQYALAFISRDKTGRLLKYDPHTNSVTVLYRNLAVPNGIALSKDNSFLLVAESNTLRILKFSLTDSTGVGTPEIFVQLKRAPDNVKRNANGEFWVALVSGRDEIRRQNVKRISQDVSATVNMPWSFEDPVGVKISEEGTVIGFLSGNGGKELDSISEVEEVNGVLWIGSAVKPYVAQMLV</sequence>
<dbReference type="PANTHER" id="PTHR10426">
    <property type="entry name" value="STRICTOSIDINE SYNTHASE-RELATED"/>
    <property type="match status" value="1"/>
</dbReference>
<evidence type="ECO:0000313" key="9">
    <source>
        <dbReference type="Proteomes" id="UP000593562"/>
    </source>
</evidence>
<dbReference type="InParanoid" id="A0A7J7C0Z9"/>
<protein>
    <recommendedName>
        <fullName evidence="7">Strictosidine synthase conserved region domain-containing protein</fullName>
    </recommendedName>
</protein>
<dbReference type="Gene3D" id="2.120.10.30">
    <property type="entry name" value="TolB, C-terminal domain"/>
    <property type="match status" value="1"/>
</dbReference>
<keyword evidence="4 6" id="KW-0732">Signal</keyword>
<evidence type="ECO:0000256" key="2">
    <source>
        <dbReference type="ARBA" id="ARBA00009191"/>
    </source>
</evidence>
<dbReference type="Pfam" id="PF03088">
    <property type="entry name" value="Str_synth"/>
    <property type="match status" value="1"/>
</dbReference>